<gene>
    <name evidence="3" type="ORF">EHF_0058</name>
</gene>
<dbReference type="STRING" id="391036.EHF_0058"/>
<dbReference type="SUPFAM" id="SSF56925">
    <property type="entry name" value="OMPA-like"/>
    <property type="match status" value="1"/>
</dbReference>
<proteinExistence type="predicted"/>
<organism evidence="3 4">
    <name type="scientific">Ehrlichia japonica</name>
    <dbReference type="NCBI Taxonomy" id="391036"/>
    <lineage>
        <taxon>Bacteria</taxon>
        <taxon>Pseudomonadati</taxon>
        <taxon>Pseudomonadota</taxon>
        <taxon>Alphaproteobacteria</taxon>
        <taxon>Rickettsiales</taxon>
        <taxon>Anaplasmataceae</taxon>
        <taxon>Ehrlichia</taxon>
    </lineage>
</organism>
<reference evidence="3 4" key="1">
    <citation type="submission" date="2014-03" db="EMBL/GenBank/DDBJ databases">
        <title>Sequencing and Comparison of Genomes and Transcriptome Profiles of Human Ehrlichiosis Agents.</title>
        <authorList>
            <person name="Lin M."/>
            <person name="Daugherty S.C."/>
            <person name="Nagaraj S."/>
            <person name="Cheng Z."/>
            <person name="Xiong Q."/>
            <person name="Lin F.-Y."/>
            <person name="Sengamalay N."/>
            <person name="Ott S."/>
            <person name="Godinez A."/>
            <person name="Tallon L.J."/>
            <person name="Sadzewicz L."/>
            <person name="Fraser C.M."/>
            <person name="Dunning Hotopp J.C."/>
            <person name="Rikihisa Y."/>
        </authorList>
    </citation>
    <scope>NUCLEOTIDE SEQUENCE [LARGE SCALE GENOMIC DNA]</scope>
    <source>
        <strain evidence="3 4">HF</strain>
    </source>
</reference>
<sequence length="286" mass="31693">MSSKTMFSIVRLALVCLVSYLPIQSFSESNNIPENIKHTGLYISGQYKPTVSHFSNFSVKETYIGTQRLFGLQKNANSITSDIKTHTKFDIPYNAKFKGNALSFNGAVGYVAQKGPRIEIEGSYEKFDIKDSGNYTINEAAKYIALARVAATSSNQSYPDTGTYVVIRNDGLSVASIIINGCYDFSLNNLKISPYICAGFGGDMIEFFNAVRFKFAYQGKLGISYPLSSNIILFADGYYHKVIGNQFKNLNVQHVVNLTKEPKATSAVATLNIEYFGSEFGLKFIF</sequence>
<evidence type="ECO:0000259" key="2">
    <source>
        <dbReference type="Pfam" id="PF01617"/>
    </source>
</evidence>
<dbReference type="HOGENOM" id="CLU_078984_0_0_5"/>
<dbReference type="Gene3D" id="2.40.160.20">
    <property type="match status" value="1"/>
</dbReference>
<keyword evidence="4" id="KW-1185">Reference proteome</keyword>
<protein>
    <submittedName>
        <fullName evidence="3">Surface antigen family protein</fullName>
    </submittedName>
</protein>
<keyword evidence="1" id="KW-0732">Signal</keyword>
<feature type="chain" id="PRO_5004957016" evidence="1">
    <location>
        <begin position="28"/>
        <end position="286"/>
    </location>
</feature>
<accession>X5H2G7</accession>
<dbReference type="Proteomes" id="UP000023762">
    <property type="component" value="Chromosome"/>
</dbReference>
<evidence type="ECO:0000313" key="3">
    <source>
        <dbReference type="EMBL" id="AHX04290.1"/>
    </source>
</evidence>
<dbReference type="AlphaFoldDB" id="X5H2G7"/>
<name>X5H2G7_9RICK</name>
<feature type="domain" description="Msp4/OMP-like" evidence="2">
    <location>
        <begin position="38"/>
        <end position="286"/>
    </location>
</feature>
<dbReference type="EMBL" id="CP007474">
    <property type="protein sequence ID" value="AHX04290.1"/>
    <property type="molecule type" value="Genomic_DNA"/>
</dbReference>
<dbReference type="InterPro" id="IPR011250">
    <property type="entry name" value="OMP/PagP_B-barrel"/>
</dbReference>
<dbReference type="RefSeq" id="WP_044193942.1">
    <property type="nucleotide sequence ID" value="NZ_CP007474.1"/>
</dbReference>
<dbReference type="Pfam" id="PF01617">
    <property type="entry name" value="Surface_Ag_2"/>
    <property type="match status" value="1"/>
</dbReference>
<dbReference type="OrthoDB" id="7163095at2"/>
<dbReference type="KEGG" id="ehh:EHF_0058"/>
<evidence type="ECO:0000313" key="4">
    <source>
        <dbReference type="Proteomes" id="UP000023762"/>
    </source>
</evidence>
<feature type="signal peptide" evidence="1">
    <location>
        <begin position="1"/>
        <end position="27"/>
    </location>
</feature>
<dbReference type="InterPro" id="IPR002566">
    <property type="entry name" value="Msp4_OMP-like"/>
</dbReference>
<evidence type="ECO:0000256" key="1">
    <source>
        <dbReference type="SAM" id="SignalP"/>
    </source>
</evidence>
<dbReference type="eggNOG" id="COG3637">
    <property type="taxonomic scope" value="Bacteria"/>
</dbReference>